<dbReference type="EMBL" id="KN818314">
    <property type="protein sequence ID" value="KIL59518.1"/>
    <property type="molecule type" value="Genomic_DNA"/>
</dbReference>
<dbReference type="Proteomes" id="UP000054549">
    <property type="component" value="Unassembled WGS sequence"/>
</dbReference>
<evidence type="ECO:0000313" key="1">
    <source>
        <dbReference type="EMBL" id="KIL59518.1"/>
    </source>
</evidence>
<protein>
    <submittedName>
        <fullName evidence="1">Uncharacterized protein</fullName>
    </submittedName>
</protein>
<dbReference type="AlphaFoldDB" id="A0A0C2WT78"/>
<sequence length="114" mass="12721">MLGSGRARDWVHQSLLIDRRTLCAALTTIDDQEHSYYFATIRIAITSPGNDINDAGIIKFPQGGRQCLLSIGRSLDSSPGRRHSDTKSHQNLLRSVLVNEKKSRRYISVAGTRL</sequence>
<name>A0A0C2WT78_AMAMK</name>
<accession>A0A0C2WT78</accession>
<keyword evidence="2" id="KW-1185">Reference proteome</keyword>
<dbReference type="HOGENOM" id="CLU_2120503_0_0_1"/>
<organism evidence="1 2">
    <name type="scientific">Amanita muscaria (strain Koide BX008)</name>
    <dbReference type="NCBI Taxonomy" id="946122"/>
    <lineage>
        <taxon>Eukaryota</taxon>
        <taxon>Fungi</taxon>
        <taxon>Dikarya</taxon>
        <taxon>Basidiomycota</taxon>
        <taxon>Agaricomycotina</taxon>
        <taxon>Agaricomycetes</taxon>
        <taxon>Agaricomycetidae</taxon>
        <taxon>Agaricales</taxon>
        <taxon>Pluteineae</taxon>
        <taxon>Amanitaceae</taxon>
        <taxon>Amanita</taxon>
    </lineage>
</organism>
<reference evidence="1 2" key="1">
    <citation type="submission" date="2014-04" db="EMBL/GenBank/DDBJ databases">
        <title>Evolutionary Origins and Diversification of the Mycorrhizal Mutualists.</title>
        <authorList>
            <consortium name="DOE Joint Genome Institute"/>
            <consortium name="Mycorrhizal Genomics Consortium"/>
            <person name="Kohler A."/>
            <person name="Kuo A."/>
            <person name="Nagy L.G."/>
            <person name="Floudas D."/>
            <person name="Copeland A."/>
            <person name="Barry K.W."/>
            <person name="Cichocki N."/>
            <person name="Veneault-Fourrey C."/>
            <person name="LaButti K."/>
            <person name="Lindquist E.A."/>
            <person name="Lipzen A."/>
            <person name="Lundell T."/>
            <person name="Morin E."/>
            <person name="Murat C."/>
            <person name="Riley R."/>
            <person name="Ohm R."/>
            <person name="Sun H."/>
            <person name="Tunlid A."/>
            <person name="Henrissat B."/>
            <person name="Grigoriev I.V."/>
            <person name="Hibbett D.S."/>
            <person name="Martin F."/>
        </authorList>
    </citation>
    <scope>NUCLEOTIDE SEQUENCE [LARGE SCALE GENOMIC DNA]</scope>
    <source>
        <strain evidence="1 2">Koide BX008</strain>
    </source>
</reference>
<gene>
    <name evidence="1" type="ORF">M378DRAFT_1002780</name>
</gene>
<proteinExistence type="predicted"/>
<evidence type="ECO:0000313" key="2">
    <source>
        <dbReference type="Proteomes" id="UP000054549"/>
    </source>
</evidence>
<dbReference type="InParanoid" id="A0A0C2WT78"/>